<evidence type="ECO:0000256" key="1">
    <source>
        <dbReference type="SAM" id="Phobius"/>
    </source>
</evidence>
<dbReference type="WBParaSite" id="jg9195">
    <property type="protein sequence ID" value="jg9195"/>
    <property type="gene ID" value="jg9195"/>
</dbReference>
<evidence type="ECO:0000313" key="2">
    <source>
        <dbReference type="Proteomes" id="UP000887574"/>
    </source>
</evidence>
<accession>A0A915ET11</accession>
<proteinExistence type="predicted"/>
<keyword evidence="1" id="KW-0472">Membrane</keyword>
<keyword evidence="1" id="KW-1133">Transmembrane helix</keyword>
<organism evidence="2 3">
    <name type="scientific">Ditylenchus dipsaci</name>
    <dbReference type="NCBI Taxonomy" id="166011"/>
    <lineage>
        <taxon>Eukaryota</taxon>
        <taxon>Metazoa</taxon>
        <taxon>Ecdysozoa</taxon>
        <taxon>Nematoda</taxon>
        <taxon>Chromadorea</taxon>
        <taxon>Rhabditida</taxon>
        <taxon>Tylenchina</taxon>
        <taxon>Tylenchomorpha</taxon>
        <taxon>Sphaerularioidea</taxon>
        <taxon>Anguinidae</taxon>
        <taxon>Anguininae</taxon>
        <taxon>Ditylenchus</taxon>
    </lineage>
</organism>
<keyword evidence="2" id="KW-1185">Reference proteome</keyword>
<sequence length="77" mass="8726">MESYSPASTSTKISTTSNSRIYYYGNHRAAQLDGLSFAALVCVPVVFVGVLFMFVYKIYMMRRRVVPAVIDFESPFK</sequence>
<reference evidence="3" key="1">
    <citation type="submission" date="2022-11" db="UniProtKB">
        <authorList>
            <consortium name="WormBaseParasite"/>
        </authorList>
    </citation>
    <scope>IDENTIFICATION</scope>
</reference>
<dbReference type="Proteomes" id="UP000887574">
    <property type="component" value="Unplaced"/>
</dbReference>
<protein>
    <submittedName>
        <fullName evidence="3">Uncharacterized protein</fullName>
    </submittedName>
</protein>
<feature type="transmembrane region" description="Helical" evidence="1">
    <location>
        <begin position="35"/>
        <end position="56"/>
    </location>
</feature>
<evidence type="ECO:0000313" key="3">
    <source>
        <dbReference type="WBParaSite" id="jg9195"/>
    </source>
</evidence>
<dbReference type="AlphaFoldDB" id="A0A915ET11"/>
<keyword evidence="1" id="KW-0812">Transmembrane</keyword>
<name>A0A915ET11_9BILA</name>